<gene>
    <name evidence="2" type="ORF">POLS_LOCUS982</name>
</gene>
<proteinExistence type="predicted"/>
<evidence type="ECO:0000313" key="2">
    <source>
        <dbReference type="EMBL" id="CAG7969740.1"/>
    </source>
</evidence>
<feature type="signal peptide" evidence="1">
    <location>
        <begin position="1"/>
        <end position="18"/>
    </location>
</feature>
<protein>
    <recommendedName>
        <fullName evidence="4">IgE-binding protein</fullName>
    </recommendedName>
</protein>
<dbReference type="PROSITE" id="PS51257">
    <property type="entry name" value="PROKAR_LIPOPROTEIN"/>
    <property type="match status" value="1"/>
</dbReference>
<evidence type="ECO:0000256" key="1">
    <source>
        <dbReference type="SAM" id="SignalP"/>
    </source>
</evidence>
<keyword evidence="3" id="KW-1185">Reference proteome</keyword>
<dbReference type="Proteomes" id="UP001153618">
    <property type="component" value="Unassembled WGS sequence"/>
</dbReference>
<feature type="chain" id="PRO_5040988271" description="IgE-binding protein" evidence="1">
    <location>
        <begin position="19"/>
        <end position="203"/>
    </location>
</feature>
<sequence>MKPSSILALAPFLGVACAQPTENKPPRFDVVAVSEGPVQYYALAQSSSFFYLGQGDGNTDSFCPPKIEKAGRCPPGKDTVLKDAHTLDTVVPGQIIYVDSNYAVRATGPNSGADDEDKDDIDVSTSDGFKHIPGDQSGQWDYQADGVDGFLACPYNNGIYQVYVNSADAKPPRGQKLDTCVPFTAGTVEYKLPANATAAAWQY</sequence>
<keyword evidence="1" id="KW-0732">Signal</keyword>
<dbReference type="EMBL" id="CAJVOS010000009">
    <property type="protein sequence ID" value="CAG7969740.1"/>
    <property type="molecule type" value="Genomic_DNA"/>
</dbReference>
<evidence type="ECO:0008006" key="4">
    <source>
        <dbReference type="Google" id="ProtNLM"/>
    </source>
</evidence>
<name>A0A9W4HB96_PENOL</name>
<dbReference type="PANTHER" id="PTHR42047">
    <property type="entry name" value="PROTEIN, PUTATIVE (AFU_ORTHOLOGUE AFUA_6G03560)-RELATED"/>
    <property type="match status" value="1"/>
</dbReference>
<dbReference type="OrthoDB" id="4287734at2759"/>
<accession>A0A9W4HB96</accession>
<dbReference type="PANTHER" id="PTHR42047:SF1">
    <property type="entry name" value="PROTEIN, PUTATIVE (AFU_ORTHOLOGUE AFUA_6G03560)-RELATED"/>
    <property type="match status" value="1"/>
</dbReference>
<dbReference type="InterPro" id="IPR052820">
    <property type="entry name" value="PhiA_domain"/>
</dbReference>
<reference evidence="2" key="1">
    <citation type="submission" date="2021-07" db="EMBL/GenBank/DDBJ databases">
        <authorList>
            <person name="Branca A.L. A."/>
        </authorList>
    </citation>
    <scope>NUCLEOTIDE SEQUENCE</scope>
</reference>
<comment type="caution">
    <text evidence="2">The sequence shown here is derived from an EMBL/GenBank/DDBJ whole genome shotgun (WGS) entry which is preliminary data.</text>
</comment>
<organism evidence="2 3">
    <name type="scientific">Penicillium olsonii</name>
    <dbReference type="NCBI Taxonomy" id="99116"/>
    <lineage>
        <taxon>Eukaryota</taxon>
        <taxon>Fungi</taxon>
        <taxon>Dikarya</taxon>
        <taxon>Ascomycota</taxon>
        <taxon>Pezizomycotina</taxon>
        <taxon>Eurotiomycetes</taxon>
        <taxon>Eurotiomycetidae</taxon>
        <taxon>Eurotiales</taxon>
        <taxon>Aspergillaceae</taxon>
        <taxon>Penicillium</taxon>
    </lineage>
</organism>
<dbReference type="AlphaFoldDB" id="A0A9W4HB96"/>
<evidence type="ECO:0000313" key="3">
    <source>
        <dbReference type="Proteomes" id="UP001153618"/>
    </source>
</evidence>